<evidence type="ECO:0008006" key="9">
    <source>
        <dbReference type="Google" id="ProtNLM"/>
    </source>
</evidence>
<comment type="caution">
    <text evidence="7">The sequence shown here is derived from an EMBL/GenBank/DDBJ whole genome shotgun (WGS) entry which is preliminary data.</text>
</comment>
<keyword evidence="4" id="KW-0539">Nucleus</keyword>
<comment type="similarity">
    <text evidence="6">Belongs to the CTF8 family.</text>
</comment>
<dbReference type="GO" id="GO:0003677">
    <property type="term" value="F:DNA binding"/>
    <property type="evidence" value="ECO:0007669"/>
    <property type="project" value="UniProtKB-KW"/>
</dbReference>
<dbReference type="OrthoDB" id="121932at2759"/>
<keyword evidence="8" id="KW-1185">Reference proteome</keyword>
<evidence type="ECO:0000256" key="1">
    <source>
        <dbReference type="ARBA" id="ARBA00004123"/>
    </source>
</evidence>
<dbReference type="Proteomes" id="UP000654370">
    <property type="component" value="Unassembled WGS sequence"/>
</dbReference>
<evidence type="ECO:0000256" key="5">
    <source>
        <dbReference type="ARBA" id="ARBA00023306"/>
    </source>
</evidence>
<dbReference type="InterPro" id="IPR018607">
    <property type="entry name" value="Ctf8"/>
</dbReference>
<dbReference type="PANTHER" id="PTHR28605">
    <property type="entry name" value="CTF8, CHROMOSOME TRANSMISSION FIDELITY FACTOR 8 HOMOLOG (S. CEREVISIAE)"/>
    <property type="match status" value="1"/>
</dbReference>
<dbReference type="GO" id="GO:0007064">
    <property type="term" value="P:mitotic sister chromatid cohesion"/>
    <property type="evidence" value="ECO:0007669"/>
    <property type="project" value="InterPro"/>
</dbReference>
<dbReference type="GO" id="GO:0031390">
    <property type="term" value="C:Ctf18 RFC-like complex"/>
    <property type="evidence" value="ECO:0007669"/>
    <property type="project" value="InterPro"/>
</dbReference>
<comment type="subcellular location">
    <subcellularLocation>
        <location evidence="1">Nucleus</location>
    </subcellularLocation>
</comment>
<keyword evidence="2" id="KW-0235">DNA replication</keyword>
<reference evidence="7" key="1">
    <citation type="submission" date="2020-12" db="EMBL/GenBank/DDBJ databases">
        <title>Metabolic potential, ecology and presence of endohyphal bacteria is reflected in genomic diversity of Mucoromycotina.</title>
        <authorList>
            <person name="Muszewska A."/>
            <person name="Okrasinska A."/>
            <person name="Steczkiewicz K."/>
            <person name="Drgas O."/>
            <person name="Orlowska M."/>
            <person name="Perlinska-Lenart U."/>
            <person name="Aleksandrzak-Piekarczyk T."/>
            <person name="Szatraj K."/>
            <person name="Zielenkiewicz U."/>
            <person name="Pilsyk S."/>
            <person name="Malc E."/>
            <person name="Mieczkowski P."/>
            <person name="Kruszewska J.S."/>
            <person name="Biernat P."/>
            <person name="Pawlowska J."/>
        </authorList>
    </citation>
    <scope>NUCLEOTIDE SEQUENCE</scope>
    <source>
        <strain evidence="7">WA0000067209</strain>
    </source>
</reference>
<keyword evidence="3" id="KW-0238">DNA-binding</keyword>
<sequence length="129" mass="14382">MVTQIIIPGIKDSQNRDPSLVLIELQGLLESDQPDLRGAHVGELEQDSKASGKVYLNIGHHKLEGKKAKLAKPLAVIAKRSPPVHQDTMDLDHPESLTYDVVRIIEEKFVFVSRPSLLVQEDLRGLMKV</sequence>
<proteinExistence type="inferred from homology"/>
<protein>
    <recommendedName>
        <fullName evidence="9">Ctf8</fullName>
    </recommendedName>
</protein>
<evidence type="ECO:0000313" key="8">
    <source>
        <dbReference type="Proteomes" id="UP000654370"/>
    </source>
</evidence>
<organism evidence="7 8">
    <name type="scientific">Mortierella isabellina</name>
    <name type="common">Filamentous fungus</name>
    <name type="synonym">Umbelopsis isabellina</name>
    <dbReference type="NCBI Taxonomy" id="91625"/>
    <lineage>
        <taxon>Eukaryota</taxon>
        <taxon>Fungi</taxon>
        <taxon>Fungi incertae sedis</taxon>
        <taxon>Mucoromycota</taxon>
        <taxon>Mucoromycotina</taxon>
        <taxon>Umbelopsidomycetes</taxon>
        <taxon>Umbelopsidales</taxon>
        <taxon>Umbelopsidaceae</taxon>
        <taxon>Umbelopsis</taxon>
    </lineage>
</organism>
<dbReference type="AlphaFoldDB" id="A0A8H7ULF4"/>
<dbReference type="EMBL" id="JAEPQZ010000001">
    <property type="protein sequence ID" value="KAG2186097.1"/>
    <property type="molecule type" value="Genomic_DNA"/>
</dbReference>
<evidence type="ECO:0000256" key="3">
    <source>
        <dbReference type="ARBA" id="ARBA00023125"/>
    </source>
</evidence>
<dbReference type="PANTHER" id="PTHR28605:SF1">
    <property type="entry name" value="CHROMOSOME TRANSMISSION FIDELITY FACTOR 8"/>
    <property type="match status" value="1"/>
</dbReference>
<dbReference type="GO" id="GO:0006260">
    <property type="term" value="P:DNA replication"/>
    <property type="evidence" value="ECO:0007669"/>
    <property type="project" value="UniProtKB-KW"/>
</dbReference>
<gene>
    <name evidence="7" type="ORF">INT43_002535</name>
</gene>
<evidence type="ECO:0000313" key="7">
    <source>
        <dbReference type="EMBL" id="KAG2186097.1"/>
    </source>
</evidence>
<evidence type="ECO:0000256" key="2">
    <source>
        <dbReference type="ARBA" id="ARBA00022705"/>
    </source>
</evidence>
<dbReference type="Pfam" id="PF09696">
    <property type="entry name" value="Ctf8"/>
    <property type="match status" value="1"/>
</dbReference>
<name>A0A8H7ULF4_MORIS</name>
<keyword evidence="5" id="KW-0131">Cell cycle</keyword>
<evidence type="ECO:0000256" key="6">
    <source>
        <dbReference type="ARBA" id="ARBA00038447"/>
    </source>
</evidence>
<accession>A0A8H7ULF4</accession>
<evidence type="ECO:0000256" key="4">
    <source>
        <dbReference type="ARBA" id="ARBA00023242"/>
    </source>
</evidence>